<sequence>MNHQKTRIQISNQNGNTDVTVVSQGSGDIQIDINELQHSTPQQVQSQNLEQLFQALAQKRMQKMKAEFQETQALMQKMQELAQSLEGQNQMMAQAMQQQVQELENNHENEEILALEP</sequence>
<feature type="region of interest" description="Disordered" evidence="1">
    <location>
        <begin position="96"/>
        <end position="117"/>
    </location>
</feature>
<reference evidence="2 3" key="2">
    <citation type="journal article" date="2014" name="PLoS Genet.">
        <title>Phylogenetically driven sequencing of extremely halophilic archaea reveals strategies for static and dynamic osmo-response.</title>
        <authorList>
            <person name="Becker E.A."/>
            <person name="Seitzer P.M."/>
            <person name="Tritt A."/>
            <person name="Larsen D."/>
            <person name="Krusor M."/>
            <person name="Yao A.I."/>
            <person name="Wu D."/>
            <person name="Madern D."/>
            <person name="Eisen J.A."/>
            <person name="Darling A.E."/>
            <person name="Facciotti M.T."/>
        </authorList>
    </citation>
    <scope>NUCLEOTIDE SEQUENCE [LARGE SCALE GENOMIC DNA]</scope>
    <source>
        <strain evidence="3">ATCC 29605 / DSM 3757 / JCM 8879 / NBRC 14742 / NCIMB 2012 / VKM B-1768 / DS2</strain>
    </source>
</reference>
<dbReference type="Proteomes" id="UP000011532">
    <property type="component" value="Unassembled WGS sequence"/>
</dbReference>
<organism evidence="2 3">
    <name type="scientific">Haloferax volcanii (strain ATCC 29605 / DSM 3757 / JCM 8879 / NBRC 14742 / NCIMB 2012 / VKM B-1768 / DS2)</name>
    <name type="common">Halobacterium volcanii</name>
    <dbReference type="NCBI Taxonomy" id="309800"/>
    <lineage>
        <taxon>Archaea</taxon>
        <taxon>Methanobacteriati</taxon>
        <taxon>Methanobacteriota</taxon>
        <taxon>Stenosarchaea group</taxon>
        <taxon>Halobacteria</taxon>
        <taxon>Halobacteriales</taxon>
        <taxon>Haloferacaceae</taxon>
        <taxon>Haloferax</taxon>
    </lineage>
</organism>
<dbReference type="SMR" id="A0A384LQ32"/>
<reference evidence="3" key="1">
    <citation type="submission" date="2012-11" db="EMBL/GenBank/DDBJ databases">
        <authorList>
            <person name="Becker E.A."/>
            <person name="Seitzer P."/>
            <person name="Tritt A."/>
            <person name="Larsen D."/>
            <person name="Yao A."/>
            <person name="Wu D."/>
            <person name="Darling A."/>
            <person name="Eisen J.A."/>
            <person name="Facciotti M.T."/>
        </authorList>
    </citation>
    <scope>NUCLEOTIDE SEQUENCE [LARGE SCALE GENOMIC DNA]</scope>
    <source>
        <strain evidence="3">ATCC 29605 / DSM 3757 / JCM 8879 / NBRC 14742 / NCIMB 2012 / VKM B-1768 / DS2</strain>
    </source>
</reference>
<dbReference type="AlphaFoldDB" id="A0A384LQ32"/>
<proteinExistence type="predicted"/>
<evidence type="ECO:0000313" key="2">
    <source>
        <dbReference type="EMBL" id="ELY33305.1"/>
    </source>
</evidence>
<dbReference type="EMBL" id="AOHU01000042">
    <property type="protein sequence ID" value="ELY33305.1"/>
    <property type="molecule type" value="Genomic_DNA"/>
</dbReference>
<dbReference type="RefSeq" id="WP_004042169.1">
    <property type="nucleotide sequence ID" value="NC_013967.1"/>
</dbReference>
<evidence type="ECO:0000313" key="3">
    <source>
        <dbReference type="Proteomes" id="UP000011532"/>
    </source>
</evidence>
<gene>
    <name evidence="2" type="ORF">C498_06680</name>
</gene>
<comment type="caution">
    <text evidence="2">The sequence shown here is derived from an EMBL/GenBank/DDBJ whole genome shotgun (WGS) entry which is preliminary data.</text>
</comment>
<name>A0A384LQ32_HALVD</name>
<accession>A0A384LQ32</accession>
<protein>
    <submittedName>
        <fullName evidence="2">Uncharacterized protein</fullName>
    </submittedName>
</protein>
<evidence type="ECO:0000256" key="1">
    <source>
        <dbReference type="SAM" id="MobiDB-lite"/>
    </source>
</evidence>
<dbReference type="GeneID" id="8925017"/>